<organism evidence="1 2">
    <name type="scientific">Ignavibacterium album (strain DSM 19864 / JCM 16511 / NBRC 101810 / Mat9-16)</name>
    <dbReference type="NCBI Taxonomy" id="945713"/>
    <lineage>
        <taxon>Bacteria</taxon>
        <taxon>Pseudomonadati</taxon>
        <taxon>Ignavibacteriota</taxon>
        <taxon>Ignavibacteria</taxon>
        <taxon>Ignavibacteriales</taxon>
        <taxon>Ignavibacteriaceae</taxon>
        <taxon>Ignavibacterium</taxon>
    </lineage>
</organism>
<dbReference type="eggNOG" id="COG4409">
    <property type="taxonomic scope" value="Bacteria"/>
</dbReference>
<dbReference type="Gene3D" id="2.120.10.10">
    <property type="match status" value="1"/>
</dbReference>
<reference evidence="1 2" key="1">
    <citation type="journal article" date="2012" name="Front. Microbiol.">
        <title>Complete genome of Ignavibacterium album, a metabolically versatile, flagellated, facultative anaerobe from the phylum Chlorobi.</title>
        <authorList>
            <person name="Liu Z."/>
            <person name="Frigaard N.-U."/>
            <person name="Vogl K."/>
            <person name="Iino T."/>
            <person name="Ohkuma M."/>
            <person name="Overmann J."/>
            <person name="Bryant D.A."/>
        </authorList>
    </citation>
    <scope>NUCLEOTIDE SEQUENCE [LARGE SCALE GENOMIC DNA]</scope>
    <source>
        <strain evidence="2">DSM 19864 / JCM 16511 / NBRC 101810 / Mat9-16</strain>
    </source>
</reference>
<dbReference type="SUPFAM" id="SSF52317">
    <property type="entry name" value="Class I glutamine amidotransferase-like"/>
    <property type="match status" value="1"/>
</dbReference>
<keyword evidence="2" id="KW-1185">Reference proteome</keyword>
<dbReference type="InterPro" id="IPR015943">
    <property type="entry name" value="WD40/YVTN_repeat-like_dom_sf"/>
</dbReference>
<dbReference type="STRING" id="945713.IALB_1831"/>
<dbReference type="SUPFAM" id="SSF50939">
    <property type="entry name" value="Sialidases"/>
    <property type="match status" value="1"/>
</dbReference>
<dbReference type="KEGG" id="ial:IALB_1831"/>
<gene>
    <name evidence="1" type="ordered locus">IALB_1831</name>
</gene>
<dbReference type="RefSeq" id="WP_014560687.1">
    <property type="nucleotide sequence ID" value="NC_017464.1"/>
</dbReference>
<evidence type="ECO:0000313" key="1">
    <source>
        <dbReference type="EMBL" id="AFH49538.1"/>
    </source>
</evidence>
<dbReference type="InterPro" id="IPR029062">
    <property type="entry name" value="Class_I_gatase-like"/>
</dbReference>
<sequence>MKSLIKLSFLISSLILTNTLRLFSQNYSEEDKRWTRVQVNPDFFIPVDENYKYIENNFTQIHKLNNNLEAIVNPNFRLLPSSASTQSEISVDIHPTNPNIIFASANTTNWPVTTLYGTGLYWSTNGGTTWTGFDNPPIGSNSGDPAAVIGPNGNFYIGYIRSGGGQGVSVSTNNGTSWSNYVAAADPSAGDLLDKNHLWVDKQLTSPYVNRVYDAWTHFVTGSPSDNQVVLNYSTNNGVSWSSFVDLSSSLTPGSHAQGVNISTGPSGEVYATFAIYDNWGTGVYGEDAIGFAKSTNGGVSFTKARIYSAPNFGIRGNLKSTNIRVSSFPSMAVDRSGGPRNGYIYIVWPQRGVSPAGSDPDIVLIRSTDGGSTWSSPVRVNNDPINNGKEQYYPWCTVDQSSGALHIVFYDNRNTTADSSGVWMATSFDGGLTFENYQVSDANFKPKPISGLASGYQGDYIGVTASNGKAYPVWADDRTGNYQAWSTIVSFGPSITHTPLTNTENLNGPYQVSAIISSVNPLVPSSIKVYWGRGVGVISDSLTMTNTGGNNYVANIPGNGTATTYNYYISATDNQGLKTTSPFNAPANYYSFQTIIDNTPPSISHIPLQSIPPSRFPPNVSATVTDNIGVQSVVCEYRKNGGSISNFNLNLISGNSYSGTFPSILVNPGDVIEYRIKATDVSQQNNISYSPSSGFYSFNIIASLGNILVVDDDILAEDRSSKEKLSFGEYNIPLGASANLFNTALTERGYTVDQVSFSSLNTSTLSNYDVVILSAGVKESSIFNDATKRTALVNYTLNGGKVLVEGGEVGYIYRKQTTEVDIDFRRNLLLDSNWVSDRSGASLQIATVNHSIFTTPNSIPTPIAVNNGGTLGYGARDEMTVLPGVTGISRIANWSGGTAANGGIFIYNPNGDTNVCKNIFYSFAIAQFADQNVAKNLIENSVRYLMRDLVPQTKTLNLTVLIEGLFNGTVMNSDSVTVEFRNITSPYSLIESKKLFLDQNGVATTTFNNVSEATPYYLIIKHRNSIETWSSSSVQFISGILNYDFTSAQSKAYGNNLKLINGKWCIYSGDVNQDGFINSTDVNMVYSNNITGNFGYSSTDLTGDNYTEIEDLIIAFINSSLNTQVRRPTGFPSTNISGE</sequence>
<dbReference type="PROSITE" id="PS00018">
    <property type="entry name" value="EF_HAND_1"/>
    <property type="match status" value="1"/>
</dbReference>
<dbReference type="AlphaFoldDB" id="I0AKN1"/>
<dbReference type="eggNOG" id="COG4447">
    <property type="taxonomic scope" value="Bacteria"/>
</dbReference>
<dbReference type="EMBL" id="CP003418">
    <property type="protein sequence ID" value="AFH49538.1"/>
    <property type="molecule type" value="Genomic_DNA"/>
</dbReference>
<name>I0AKN1_IGNAJ</name>
<dbReference type="InterPro" id="IPR018247">
    <property type="entry name" value="EF_Hand_1_Ca_BS"/>
</dbReference>
<dbReference type="InterPro" id="IPR036278">
    <property type="entry name" value="Sialidase_sf"/>
</dbReference>
<dbReference type="InterPro" id="IPR036439">
    <property type="entry name" value="Dockerin_dom_sf"/>
</dbReference>
<dbReference type="Proteomes" id="UP000007394">
    <property type="component" value="Chromosome"/>
</dbReference>
<dbReference type="OrthoDB" id="7294637at2"/>
<evidence type="ECO:0000313" key="2">
    <source>
        <dbReference type="Proteomes" id="UP000007394"/>
    </source>
</evidence>
<protein>
    <submittedName>
        <fullName evidence="1">BNR/Asp-box repeat protein</fullName>
    </submittedName>
</protein>
<dbReference type="HOGENOM" id="CLU_277836_0_0_10"/>
<dbReference type="SUPFAM" id="SSF63446">
    <property type="entry name" value="Type I dockerin domain"/>
    <property type="match status" value="1"/>
</dbReference>
<dbReference type="GO" id="GO:0000272">
    <property type="term" value="P:polysaccharide catabolic process"/>
    <property type="evidence" value="ECO:0007669"/>
    <property type="project" value="InterPro"/>
</dbReference>
<accession>I0AKN1</accession>
<dbReference type="SUPFAM" id="SSF110296">
    <property type="entry name" value="Oligoxyloglucan reducing end-specific cellobiohydrolase"/>
    <property type="match status" value="1"/>
</dbReference>
<dbReference type="CDD" id="cd15482">
    <property type="entry name" value="Sialidase_non-viral"/>
    <property type="match status" value="1"/>
</dbReference>
<proteinExistence type="predicted"/>
<dbReference type="Gene3D" id="2.130.10.10">
    <property type="entry name" value="YVTN repeat-like/Quinoprotein amine dehydrogenase"/>
    <property type="match status" value="1"/>
</dbReference>